<comment type="subcellular location">
    <subcellularLocation>
        <location evidence="2">Cytoplasm</location>
    </subcellularLocation>
</comment>
<evidence type="ECO:0000256" key="12">
    <source>
        <dbReference type="ARBA" id="ARBA00029736"/>
    </source>
</evidence>
<dbReference type="InterPro" id="IPR029026">
    <property type="entry name" value="tRNA_m1G_MTases_N"/>
</dbReference>
<evidence type="ECO:0000256" key="11">
    <source>
        <dbReference type="ARBA" id="ARBA00022694"/>
    </source>
</evidence>
<evidence type="ECO:0000256" key="8">
    <source>
        <dbReference type="ARBA" id="ARBA00022603"/>
    </source>
</evidence>
<evidence type="ECO:0000259" key="15">
    <source>
        <dbReference type="Pfam" id="PF01746"/>
    </source>
</evidence>
<evidence type="ECO:0000256" key="3">
    <source>
        <dbReference type="ARBA" id="ARBA00007630"/>
    </source>
</evidence>
<reference evidence="16" key="1">
    <citation type="journal article" date="2014" name="Front. Microbiol.">
        <title>High frequency of phylogenetically diverse reductive dehalogenase-homologous genes in deep subseafloor sedimentary metagenomes.</title>
        <authorList>
            <person name="Kawai M."/>
            <person name="Futagami T."/>
            <person name="Toyoda A."/>
            <person name="Takaki Y."/>
            <person name="Nishi S."/>
            <person name="Hori S."/>
            <person name="Arai W."/>
            <person name="Tsubouchi T."/>
            <person name="Morono Y."/>
            <person name="Uchiyama I."/>
            <person name="Ito T."/>
            <person name="Fujiyama A."/>
            <person name="Inagaki F."/>
            <person name="Takami H."/>
        </authorList>
    </citation>
    <scope>NUCLEOTIDE SEQUENCE</scope>
    <source>
        <strain evidence="16">Expedition CK06-06</strain>
    </source>
</reference>
<dbReference type="PANTHER" id="PTHR46417">
    <property type="entry name" value="TRNA (GUANINE-N(1)-)-METHYLTRANSFERASE"/>
    <property type="match status" value="1"/>
</dbReference>
<evidence type="ECO:0000256" key="14">
    <source>
        <dbReference type="ARBA" id="ARBA00047783"/>
    </source>
</evidence>
<dbReference type="CDD" id="cd18080">
    <property type="entry name" value="TrmD-like"/>
    <property type="match status" value="1"/>
</dbReference>
<dbReference type="SUPFAM" id="SSF75217">
    <property type="entry name" value="alpha/beta knot"/>
    <property type="match status" value="1"/>
</dbReference>
<keyword evidence="10" id="KW-0949">S-adenosyl-L-methionine</keyword>
<dbReference type="InterPro" id="IPR023148">
    <property type="entry name" value="tRNA_m1G_MeTrfase_C_sf"/>
</dbReference>
<keyword evidence="11" id="KW-0819">tRNA processing</keyword>
<dbReference type="InterPro" id="IPR002649">
    <property type="entry name" value="tRNA_m1G_MeTrfase_TrmD"/>
</dbReference>
<dbReference type="NCBIfam" id="TIGR00088">
    <property type="entry name" value="trmD"/>
    <property type="match status" value="1"/>
</dbReference>
<dbReference type="Pfam" id="PF01746">
    <property type="entry name" value="tRNA_m1G_MT"/>
    <property type="match status" value="1"/>
</dbReference>
<dbReference type="GO" id="GO:0005829">
    <property type="term" value="C:cytosol"/>
    <property type="evidence" value="ECO:0007669"/>
    <property type="project" value="TreeGrafter"/>
</dbReference>
<evidence type="ECO:0000256" key="1">
    <source>
        <dbReference type="ARBA" id="ARBA00002634"/>
    </source>
</evidence>
<dbReference type="Gene3D" id="1.10.1270.20">
    <property type="entry name" value="tRNA(m1g37)methyltransferase, domain 2"/>
    <property type="match status" value="1"/>
</dbReference>
<dbReference type="EC" id="2.1.1.228" evidence="5"/>
<dbReference type="NCBIfam" id="NF000648">
    <property type="entry name" value="PRK00026.1"/>
    <property type="match status" value="1"/>
</dbReference>
<dbReference type="FunFam" id="1.10.1270.20:FF:000004">
    <property type="entry name" value="tRNA (guanine-N(1)-)-methyltransferase"/>
    <property type="match status" value="1"/>
</dbReference>
<dbReference type="InterPro" id="IPR016009">
    <property type="entry name" value="tRNA_MeTrfase_TRMD/TRM10"/>
</dbReference>
<evidence type="ECO:0000256" key="7">
    <source>
        <dbReference type="ARBA" id="ARBA00022490"/>
    </source>
</evidence>
<dbReference type="Gene3D" id="3.40.1280.10">
    <property type="match status" value="1"/>
</dbReference>
<comment type="caution">
    <text evidence="16">The sequence shown here is derived from an EMBL/GenBank/DDBJ whole genome shotgun (WGS) entry which is preliminary data.</text>
</comment>
<evidence type="ECO:0000256" key="10">
    <source>
        <dbReference type="ARBA" id="ARBA00022691"/>
    </source>
</evidence>
<organism evidence="16">
    <name type="scientific">marine sediment metagenome</name>
    <dbReference type="NCBI Taxonomy" id="412755"/>
    <lineage>
        <taxon>unclassified sequences</taxon>
        <taxon>metagenomes</taxon>
        <taxon>ecological metagenomes</taxon>
    </lineage>
</organism>
<evidence type="ECO:0000256" key="2">
    <source>
        <dbReference type="ARBA" id="ARBA00004496"/>
    </source>
</evidence>
<dbReference type="HAMAP" id="MF_00605">
    <property type="entry name" value="TrmD"/>
    <property type="match status" value="1"/>
</dbReference>
<sequence length="251" mass="28270">MQIDILTLFPQMFQGPFSTGIFQRAIDHELVSVNIHNIRDYTHDKHHTVDDYAYGGGAGMILKPEPIFEAVESIKSDIYCEERGGELPVILLTPQGRLFSQQIALKLSRYSHLILICGRYEGVDERVREHLVTDEISIGDYVLSGGELAAMVVVDAVVRLLPGVLGSEISTLDDSHSTGLLEYPQYTRPALYKGWSVPEVLLSGNHAQIAKWRREQAIIRTLERRPELLDKANLNLEERRLVNRLSTSPPI</sequence>
<dbReference type="EMBL" id="BARW01009388">
    <property type="protein sequence ID" value="GAI79869.1"/>
    <property type="molecule type" value="Genomic_DNA"/>
</dbReference>
<protein>
    <recommendedName>
        <fullName evidence="6">tRNA (guanine-N(1)-)-methyltransferase</fullName>
        <ecNumber evidence="5">2.1.1.228</ecNumber>
    </recommendedName>
    <alternativeName>
        <fullName evidence="12">M1G-methyltransferase</fullName>
    </alternativeName>
    <alternativeName>
        <fullName evidence="13">tRNA [GM37] methyltransferase</fullName>
    </alternativeName>
</protein>
<keyword evidence="7" id="KW-0963">Cytoplasm</keyword>
<evidence type="ECO:0000256" key="4">
    <source>
        <dbReference type="ARBA" id="ARBA00011738"/>
    </source>
</evidence>
<evidence type="ECO:0000313" key="16">
    <source>
        <dbReference type="EMBL" id="GAI79869.1"/>
    </source>
</evidence>
<dbReference type="FunFam" id="3.40.1280.10:FF:000001">
    <property type="entry name" value="tRNA (guanine-N(1)-)-methyltransferase"/>
    <property type="match status" value="1"/>
</dbReference>
<keyword evidence="8" id="KW-0489">Methyltransferase</keyword>
<evidence type="ECO:0000256" key="9">
    <source>
        <dbReference type="ARBA" id="ARBA00022679"/>
    </source>
</evidence>
<evidence type="ECO:0000256" key="5">
    <source>
        <dbReference type="ARBA" id="ARBA00012807"/>
    </source>
</evidence>
<feature type="domain" description="tRNA methyltransferase TRMD/TRM10-type" evidence="15">
    <location>
        <begin position="1"/>
        <end position="230"/>
    </location>
</feature>
<dbReference type="PIRSF" id="PIRSF000386">
    <property type="entry name" value="tRNA_mtase"/>
    <property type="match status" value="1"/>
</dbReference>
<evidence type="ECO:0000256" key="6">
    <source>
        <dbReference type="ARBA" id="ARBA00014679"/>
    </source>
</evidence>
<name>X1TIK0_9ZZZZ</name>
<comment type="similarity">
    <text evidence="3">Belongs to the RNA methyltransferase TrmD family.</text>
</comment>
<comment type="function">
    <text evidence="1">Specifically methylates guanosine-37 in various tRNAs.</text>
</comment>
<comment type="subunit">
    <text evidence="4">Homodimer.</text>
</comment>
<dbReference type="PANTHER" id="PTHR46417:SF1">
    <property type="entry name" value="TRNA (GUANINE-N(1)-)-METHYLTRANSFERASE"/>
    <property type="match status" value="1"/>
</dbReference>
<keyword evidence="9" id="KW-0808">Transferase</keyword>
<proteinExistence type="inferred from homology"/>
<comment type="catalytic activity">
    <reaction evidence="14">
        <text>guanosine(37) in tRNA + S-adenosyl-L-methionine = N(1)-methylguanosine(37) in tRNA + S-adenosyl-L-homocysteine + H(+)</text>
        <dbReference type="Rhea" id="RHEA:36899"/>
        <dbReference type="Rhea" id="RHEA-COMP:10145"/>
        <dbReference type="Rhea" id="RHEA-COMP:10147"/>
        <dbReference type="ChEBI" id="CHEBI:15378"/>
        <dbReference type="ChEBI" id="CHEBI:57856"/>
        <dbReference type="ChEBI" id="CHEBI:59789"/>
        <dbReference type="ChEBI" id="CHEBI:73542"/>
        <dbReference type="ChEBI" id="CHEBI:74269"/>
        <dbReference type="EC" id="2.1.1.228"/>
    </reaction>
</comment>
<dbReference type="GO" id="GO:0002939">
    <property type="term" value="P:tRNA N1-guanine methylation"/>
    <property type="evidence" value="ECO:0007669"/>
    <property type="project" value="TreeGrafter"/>
</dbReference>
<dbReference type="InterPro" id="IPR029028">
    <property type="entry name" value="Alpha/beta_knot_MTases"/>
</dbReference>
<dbReference type="AlphaFoldDB" id="X1TIK0"/>
<accession>X1TIK0</accession>
<evidence type="ECO:0000256" key="13">
    <source>
        <dbReference type="ARBA" id="ARBA00033392"/>
    </source>
</evidence>
<dbReference type="GO" id="GO:0052906">
    <property type="term" value="F:tRNA (guanine(37)-N1)-methyltransferase activity"/>
    <property type="evidence" value="ECO:0007669"/>
    <property type="project" value="UniProtKB-EC"/>
</dbReference>
<gene>
    <name evidence="16" type="ORF">S12H4_18904</name>
</gene>